<dbReference type="STRING" id="1685379.AVO45_00575"/>
<proteinExistence type="predicted"/>
<evidence type="ECO:0000313" key="2">
    <source>
        <dbReference type="Proteomes" id="UP000053791"/>
    </source>
</evidence>
<protein>
    <submittedName>
        <fullName evidence="1">Uncharacterized protein</fullName>
    </submittedName>
</protein>
<dbReference type="RefSeq" id="WP_068343317.1">
    <property type="nucleotide sequence ID" value="NZ_LQBQ01000001.1"/>
</dbReference>
<reference evidence="1 2" key="1">
    <citation type="submission" date="2015-12" db="EMBL/GenBank/DDBJ databases">
        <authorList>
            <person name="Shamseldin A."/>
            <person name="Moawad H."/>
            <person name="Abd El-Rahim W.M."/>
            <person name="Sadowsky M.J."/>
        </authorList>
    </citation>
    <scope>NUCLEOTIDE SEQUENCE [LARGE SCALE GENOMIC DNA]</scope>
    <source>
        <strain evidence="1 2">ZGT118</strain>
    </source>
</reference>
<dbReference type="Proteomes" id="UP000053791">
    <property type="component" value="Unassembled WGS sequence"/>
</dbReference>
<sequence length="113" mass="11960">MCHVAVIRALSPLNRDANAAILLIDADPPAIPDAGAMGQDIYAGGFPMRPTRFLFALLLIGLAFSLSGCDTGPNGYGTAPPGVSQEEWDAQVAAKRQARRDFYRGPRGGMTGR</sequence>
<dbReference type="AlphaFoldDB" id="A0A101CY60"/>
<evidence type="ECO:0000313" key="1">
    <source>
        <dbReference type="EMBL" id="KUJ85527.1"/>
    </source>
</evidence>
<comment type="caution">
    <text evidence="1">The sequence shown here is derived from an EMBL/GenBank/DDBJ whole genome shotgun (WGS) entry which is preliminary data.</text>
</comment>
<gene>
    <name evidence="1" type="ORF">AVO45_00575</name>
</gene>
<keyword evidence="2" id="KW-1185">Reference proteome</keyword>
<dbReference type="OrthoDB" id="7709588at2"/>
<dbReference type="EMBL" id="LQBQ01000001">
    <property type="protein sequence ID" value="KUJ85527.1"/>
    <property type="molecule type" value="Genomic_DNA"/>
</dbReference>
<accession>A0A101CY60</accession>
<organism evidence="1 2">
    <name type="scientific">Ruegeria marisrubri</name>
    <dbReference type="NCBI Taxonomy" id="1685379"/>
    <lineage>
        <taxon>Bacteria</taxon>
        <taxon>Pseudomonadati</taxon>
        <taxon>Pseudomonadota</taxon>
        <taxon>Alphaproteobacteria</taxon>
        <taxon>Rhodobacterales</taxon>
        <taxon>Roseobacteraceae</taxon>
        <taxon>Ruegeria</taxon>
    </lineage>
</organism>
<name>A0A101CY60_9RHOB</name>